<dbReference type="Proteomes" id="UP000178526">
    <property type="component" value="Unassembled WGS sequence"/>
</dbReference>
<dbReference type="PANTHER" id="PTHR12526">
    <property type="entry name" value="GLYCOSYLTRANSFERASE"/>
    <property type="match status" value="1"/>
</dbReference>
<dbReference type="SUPFAM" id="SSF53756">
    <property type="entry name" value="UDP-Glycosyltransferase/glycogen phosphorylase"/>
    <property type="match status" value="1"/>
</dbReference>
<reference evidence="1 2" key="1">
    <citation type="journal article" date="2016" name="Nat. Commun.">
        <title>Thousands of microbial genomes shed light on interconnected biogeochemical processes in an aquifer system.</title>
        <authorList>
            <person name="Anantharaman K."/>
            <person name="Brown C.T."/>
            <person name="Hug L.A."/>
            <person name="Sharon I."/>
            <person name="Castelle C.J."/>
            <person name="Probst A.J."/>
            <person name="Thomas B.C."/>
            <person name="Singh A."/>
            <person name="Wilkins M.J."/>
            <person name="Karaoz U."/>
            <person name="Brodie E.L."/>
            <person name="Williams K.H."/>
            <person name="Hubbard S.S."/>
            <person name="Banfield J.F."/>
        </authorList>
    </citation>
    <scope>NUCLEOTIDE SEQUENCE [LARGE SCALE GENOMIC DNA]</scope>
</reference>
<dbReference type="Gene3D" id="3.40.50.2000">
    <property type="entry name" value="Glycogen Phosphorylase B"/>
    <property type="match status" value="2"/>
</dbReference>
<organism evidence="1 2">
    <name type="scientific">Candidatus Schekmanbacteria bacterium GWA2_38_11</name>
    <dbReference type="NCBI Taxonomy" id="1817876"/>
    <lineage>
        <taxon>Bacteria</taxon>
        <taxon>Candidatus Schekmaniibacteriota</taxon>
    </lineage>
</organism>
<protein>
    <recommendedName>
        <fullName evidence="3">Glycosyl transferase family 1 domain-containing protein</fullName>
    </recommendedName>
</protein>
<evidence type="ECO:0008006" key="3">
    <source>
        <dbReference type="Google" id="ProtNLM"/>
    </source>
</evidence>
<proteinExistence type="predicted"/>
<sequence>MKVVFIGHSGYNYPHVRVRCYNFCEAIKKLGMDAEVLSFKDQLAPQRYTEEIMYDLKDISKLYLTLKAIRKLWNKKDHIFYIQKILFHASAPLLLSKLGRNRYIFDCDDWDAKYCSLYKNKFLNKFFFGHSTNTDKFGNIIESDYEIILKDIASKAVACVVSSHALKESLSKFSEKVYYVPTGVDENKFRKKETKKNTKVRFCWLGIVWGDVIFDNIVFLLHCFSQVKRSNKDIELKIVGSGQYMHRVKELINLIYKNDDIEVTEWINPAKIPDFLSSVDVGLLPLIQQENIWINSKSPTKLFEYMAMEIPTVSSRVGEIKHVIEDGVDGFLASDKEEFISKMENLAGNQSLRKEMGVKAREKIEQKYCLTVLGKEIFNILKELKKIKL</sequence>
<dbReference type="Pfam" id="PF13692">
    <property type="entry name" value="Glyco_trans_1_4"/>
    <property type="match status" value="1"/>
</dbReference>
<accession>A0A1F7RLX9</accession>
<evidence type="ECO:0000313" key="2">
    <source>
        <dbReference type="Proteomes" id="UP000178526"/>
    </source>
</evidence>
<name>A0A1F7RLX9_9BACT</name>
<comment type="caution">
    <text evidence="1">The sequence shown here is derived from an EMBL/GenBank/DDBJ whole genome shotgun (WGS) entry which is preliminary data.</text>
</comment>
<dbReference type="EMBL" id="MGDB01000039">
    <property type="protein sequence ID" value="OGL42559.1"/>
    <property type="molecule type" value="Genomic_DNA"/>
</dbReference>
<dbReference type="AlphaFoldDB" id="A0A1F7RLX9"/>
<dbReference type="CDD" id="cd03801">
    <property type="entry name" value="GT4_PimA-like"/>
    <property type="match status" value="1"/>
</dbReference>
<evidence type="ECO:0000313" key="1">
    <source>
        <dbReference type="EMBL" id="OGL42559.1"/>
    </source>
</evidence>
<gene>
    <name evidence="1" type="ORF">A2042_04220</name>
</gene>